<comment type="subcellular location">
    <subcellularLocation>
        <location evidence="1">Cytoplasm</location>
    </subcellularLocation>
</comment>
<organism evidence="19 20">
    <name type="scientific">Candidatus Corynebacterium gallistercoris</name>
    <dbReference type="NCBI Taxonomy" id="2838530"/>
    <lineage>
        <taxon>Bacteria</taxon>
        <taxon>Bacillati</taxon>
        <taxon>Actinomycetota</taxon>
        <taxon>Actinomycetes</taxon>
        <taxon>Mycobacteriales</taxon>
        <taxon>Corynebacteriaceae</taxon>
        <taxon>Corynebacterium</taxon>
    </lineage>
</organism>
<dbReference type="GO" id="GO:0004148">
    <property type="term" value="F:dihydrolipoyl dehydrogenase (NADH) activity"/>
    <property type="evidence" value="ECO:0007669"/>
    <property type="project" value="UniProtKB-EC"/>
</dbReference>
<keyword evidence="9 14" id="KW-0520">NAD</keyword>
<keyword evidence="8 16" id="KW-0560">Oxidoreductase</keyword>
<feature type="domain" description="FAD/NAD(P)-binding" evidence="18">
    <location>
        <begin position="6"/>
        <end position="331"/>
    </location>
</feature>
<feature type="domain" description="Pyridine nucleotide-disulphide oxidoreductase dimerisation" evidence="17">
    <location>
        <begin position="352"/>
        <end position="465"/>
    </location>
</feature>
<keyword evidence="10" id="KW-1015">Disulfide bond</keyword>
<dbReference type="InterPro" id="IPR036188">
    <property type="entry name" value="FAD/NAD-bd_sf"/>
</dbReference>
<dbReference type="NCBIfam" id="TIGR01350">
    <property type="entry name" value="lipoamide_DH"/>
    <property type="match status" value="1"/>
</dbReference>
<dbReference type="PIRSF" id="PIRSF000350">
    <property type="entry name" value="Mercury_reductase_MerA"/>
    <property type="match status" value="1"/>
</dbReference>
<name>A0A9D1S185_9CORY</name>
<evidence type="ECO:0000256" key="7">
    <source>
        <dbReference type="ARBA" id="ARBA00022827"/>
    </source>
</evidence>
<evidence type="ECO:0000256" key="14">
    <source>
        <dbReference type="PIRSR" id="PIRSR000350-3"/>
    </source>
</evidence>
<feature type="binding site" evidence="14">
    <location>
        <begin position="181"/>
        <end position="188"/>
    </location>
    <ligand>
        <name>NAD(+)</name>
        <dbReference type="ChEBI" id="CHEBI:57540"/>
    </ligand>
</feature>
<dbReference type="InterPro" id="IPR012999">
    <property type="entry name" value="Pyr_OxRdtase_I_AS"/>
</dbReference>
<comment type="cofactor">
    <cofactor evidence="14 16">
        <name>FAD</name>
        <dbReference type="ChEBI" id="CHEBI:57692"/>
    </cofactor>
    <text evidence="14 16">Binds 1 FAD per subunit.</text>
</comment>
<dbReference type="InterPro" id="IPR004099">
    <property type="entry name" value="Pyr_nucl-diS_OxRdtase_dimer"/>
</dbReference>
<evidence type="ECO:0000256" key="8">
    <source>
        <dbReference type="ARBA" id="ARBA00023002"/>
    </source>
</evidence>
<keyword evidence="14" id="KW-0547">Nucleotide-binding</keyword>
<dbReference type="InterPro" id="IPR016156">
    <property type="entry name" value="FAD/NAD-linked_Rdtase_dimer_sf"/>
</dbReference>
<protein>
    <recommendedName>
        <fullName evidence="4 16">Dihydrolipoyl dehydrogenase</fullName>
        <ecNumber evidence="3 16">1.8.1.4</ecNumber>
    </recommendedName>
</protein>
<feature type="binding site" evidence="14">
    <location>
        <position position="116"/>
    </location>
    <ligand>
        <name>FAD</name>
        <dbReference type="ChEBI" id="CHEBI:57692"/>
    </ligand>
</feature>
<gene>
    <name evidence="19" type="primary">lpdA</name>
    <name evidence="19" type="ORF">H9867_08130</name>
</gene>
<dbReference type="InterPro" id="IPR006258">
    <property type="entry name" value="Lipoamide_DH"/>
</dbReference>
<evidence type="ECO:0000256" key="12">
    <source>
        <dbReference type="ARBA" id="ARBA00049187"/>
    </source>
</evidence>
<dbReference type="Proteomes" id="UP000824189">
    <property type="component" value="Unassembled WGS sequence"/>
</dbReference>
<keyword evidence="11 16" id="KW-0676">Redox-active center</keyword>
<evidence type="ECO:0000256" key="4">
    <source>
        <dbReference type="ARBA" id="ARBA00016961"/>
    </source>
</evidence>
<evidence type="ECO:0000256" key="6">
    <source>
        <dbReference type="ARBA" id="ARBA00022630"/>
    </source>
</evidence>
<dbReference type="GO" id="GO:0006103">
    <property type="term" value="P:2-oxoglutarate metabolic process"/>
    <property type="evidence" value="ECO:0007669"/>
    <property type="project" value="TreeGrafter"/>
</dbReference>
<comment type="similarity">
    <text evidence="2 16">Belongs to the class-I pyridine nucleotide-disulfide oxidoreductase family.</text>
</comment>
<feature type="active site" description="Proton acceptor" evidence="13">
    <location>
        <position position="454"/>
    </location>
</feature>
<dbReference type="PRINTS" id="PR00411">
    <property type="entry name" value="PNDRDTASEI"/>
</dbReference>
<feature type="binding site" evidence="14">
    <location>
        <position position="52"/>
    </location>
    <ligand>
        <name>FAD</name>
        <dbReference type="ChEBI" id="CHEBI:57692"/>
    </ligand>
</feature>
<comment type="caution">
    <text evidence="19">The sequence shown here is derived from an EMBL/GenBank/DDBJ whole genome shotgun (WGS) entry which is preliminary data.</text>
</comment>
<feature type="binding site" evidence="14">
    <location>
        <position position="204"/>
    </location>
    <ligand>
        <name>NAD(+)</name>
        <dbReference type="ChEBI" id="CHEBI:57540"/>
    </ligand>
</feature>
<feature type="disulfide bond" description="Redox-active" evidence="15">
    <location>
        <begin position="43"/>
        <end position="48"/>
    </location>
</feature>
<dbReference type="AlphaFoldDB" id="A0A9D1S185"/>
<dbReference type="SUPFAM" id="SSF55424">
    <property type="entry name" value="FAD/NAD-linked reductases, dimerisation (C-terminal) domain"/>
    <property type="match status" value="1"/>
</dbReference>
<comment type="catalytic activity">
    <reaction evidence="12 16">
        <text>N(6)-[(R)-dihydrolipoyl]-L-lysyl-[protein] + NAD(+) = N(6)-[(R)-lipoyl]-L-lysyl-[protein] + NADH + H(+)</text>
        <dbReference type="Rhea" id="RHEA:15045"/>
        <dbReference type="Rhea" id="RHEA-COMP:10474"/>
        <dbReference type="Rhea" id="RHEA-COMP:10475"/>
        <dbReference type="ChEBI" id="CHEBI:15378"/>
        <dbReference type="ChEBI" id="CHEBI:57540"/>
        <dbReference type="ChEBI" id="CHEBI:57945"/>
        <dbReference type="ChEBI" id="CHEBI:83099"/>
        <dbReference type="ChEBI" id="CHEBI:83100"/>
        <dbReference type="EC" id="1.8.1.4"/>
    </reaction>
</comment>
<feature type="binding site" evidence="14">
    <location>
        <position position="275"/>
    </location>
    <ligand>
        <name>NAD(+)</name>
        <dbReference type="ChEBI" id="CHEBI:57540"/>
    </ligand>
</feature>
<keyword evidence="6 16" id="KW-0285">Flavoprotein</keyword>
<feature type="binding site" evidence="14">
    <location>
        <begin position="145"/>
        <end position="147"/>
    </location>
    <ligand>
        <name>FAD</name>
        <dbReference type="ChEBI" id="CHEBI:57692"/>
    </ligand>
</feature>
<evidence type="ECO:0000259" key="17">
    <source>
        <dbReference type="Pfam" id="PF02852"/>
    </source>
</evidence>
<dbReference type="FunFam" id="3.30.390.30:FF:000001">
    <property type="entry name" value="Dihydrolipoyl dehydrogenase"/>
    <property type="match status" value="1"/>
</dbReference>
<evidence type="ECO:0000256" key="10">
    <source>
        <dbReference type="ARBA" id="ARBA00023157"/>
    </source>
</evidence>
<proteinExistence type="inferred from homology"/>
<evidence type="ECO:0000259" key="18">
    <source>
        <dbReference type="Pfam" id="PF07992"/>
    </source>
</evidence>
<comment type="miscellaneous">
    <text evidence="16">The active site is a redox-active disulfide bond.</text>
</comment>
<keyword evidence="7 14" id="KW-0274">FAD</keyword>
<dbReference type="SUPFAM" id="SSF51905">
    <property type="entry name" value="FAD/NAD(P)-binding domain"/>
    <property type="match status" value="1"/>
</dbReference>
<evidence type="ECO:0000313" key="20">
    <source>
        <dbReference type="Proteomes" id="UP000824189"/>
    </source>
</evidence>
<dbReference type="InterPro" id="IPR050151">
    <property type="entry name" value="Class-I_Pyr_Nuc-Dis_Oxidored"/>
</dbReference>
<dbReference type="EC" id="1.8.1.4" evidence="3 16"/>
<evidence type="ECO:0000256" key="2">
    <source>
        <dbReference type="ARBA" id="ARBA00007532"/>
    </source>
</evidence>
<reference evidence="19" key="2">
    <citation type="submission" date="2021-04" db="EMBL/GenBank/DDBJ databases">
        <authorList>
            <person name="Gilroy R."/>
        </authorList>
    </citation>
    <scope>NUCLEOTIDE SEQUENCE</scope>
    <source>
        <strain evidence="19">4376</strain>
    </source>
</reference>
<dbReference type="PANTHER" id="PTHR22912">
    <property type="entry name" value="DISULFIDE OXIDOREDUCTASE"/>
    <property type="match status" value="1"/>
</dbReference>
<evidence type="ECO:0000256" key="3">
    <source>
        <dbReference type="ARBA" id="ARBA00012608"/>
    </source>
</evidence>
<evidence type="ECO:0000313" key="19">
    <source>
        <dbReference type="EMBL" id="HIW96427.1"/>
    </source>
</evidence>
<dbReference type="InterPro" id="IPR001100">
    <property type="entry name" value="Pyr_nuc-diS_OxRdtase"/>
</dbReference>
<dbReference type="EMBL" id="DXFZ01000098">
    <property type="protein sequence ID" value="HIW96427.1"/>
    <property type="molecule type" value="Genomic_DNA"/>
</dbReference>
<reference evidence="19" key="1">
    <citation type="journal article" date="2021" name="PeerJ">
        <title>Extensive microbial diversity within the chicken gut microbiome revealed by metagenomics and culture.</title>
        <authorList>
            <person name="Gilroy R."/>
            <person name="Ravi A."/>
            <person name="Getino M."/>
            <person name="Pursley I."/>
            <person name="Horton D.L."/>
            <person name="Alikhan N.F."/>
            <person name="Baker D."/>
            <person name="Gharbi K."/>
            <person name="Hall N."/>
            <person name="Watson M."/>
            <person name="Adriaenssens E.M."/>
            <person name="Foster-Nyarko E."/>
            <person name="Jarju S."/>
            <person name="Secka A."/>
            <person name="Antonio M."/>
            <person name="Oren A."/>
            <person name="Chaudhuri R.R."/>
            <person name="La Ragione R."/>
            <person name="Hildebrand F."/>
            <person name="Pallen M.J."/>
        </authorList>
    </citation>
    <scope>NUCLEOTIDE SEQUENCE</scope>
    <source>
        <strain evidence="19">4376</strain>
    </source>
</reference>
<evidence type="ECO:0000256" key="5">
    <source>
        <dbReference type="ARBA" id="ARBA00022490"/>
    </source>
</evidence>
<evidence type="ECO:0000256" key="1">
    <source>
        <dbReference type="ARBA" id="ARBA00004496"/>
    </source>
</evidence>
<evidence type="ECO:0000256" key="13">
    <source>
        <dbReference type="PIRSR" id="PIRSR000350-2"/>
    </source>
</evidence>
<feature type="binding site" evidence="14">
    <location>
        <position position="316"/>
    </location>
    <ligand>
        <name>FAD</name>
        <dbReference type="ChEBI" id="CHEBI:57692"/>
    </ligand>
</feature>
<dbReference type="Gene3D" id="3.50.50.60">
    <property type="entry name" value="FAD/NAD(P)-binding domain"/>
    <property type="match status" value="2"/>
</dbReference>
<dbReference type="InterPro" id="IPR023753">
    <property type="entry name" value="FAD/NAD-binding_dom"/>
</dbReference>
<dbReference type="GO" id="GO:0005737">
    <property type="term" value="C:cytoplasm"/>
    <property type="evidence" value="ECO:0007669"/>
    <property type="project" value="UniProtKB-SubCell"/>
</dbReference>
<keyword evidence="5" id="KW-0963">Cytoplasm</keyword>
<evidence type="ECO:0000256" key="9">
    <source>
        <dbReference type="ARBA" id="ARBA00023027"/>
    </source>
</evidence>
<dbReference type="PANTHER" id="PTHR22912:SF217">
    <property type="entry name" value="DIHYDROLIPOYL DEHYDROGENASE"/>
    <property type="match status" value="1"/>
</dbReference>
<dbReference type="PROSITE" id="PS00076">
    <property type="entry name" value="PYRIDINE_REDOX_1"/>
    <property type="match status" value="1"/>
</dbReference>
<dbReference type="Gene3D" id="3.30.390.30">
    <property type="match status" value="1"/>
</dbReference>
<evidence type="ECO:0000256" key="11">
    <source>
        <dbReference type="ARBA" id="ARBA00023284"/>
    </source>
</evidence>
<dbReference type="GO" id="GO:0050660">
    <property type="term" value="F:flavin adenine dinucleotide binding"/>
    <property type="evidence" value="ECO:0007669"/>
    <property type="project" value="InterPro"/>
</dbReference>
<evidence type="ECO:0000256" key="16">
    <source>
        <dbReference type="RuleBase" id="RU003692"/>
    </source>
</evidence>
<evidence type="ECO:0000256" key="15">
    <source>
        <dbReference type="PIRSR" id="PIRSR000350-4"/>
    </source>
</evidence>
<sequence length="475" mass="50935">MAKEHYDLVVLGAGPGGYVAAIRAAQLGLKTAVVEKQYWGGVCLNVGCIPSKALIRNAELAHTITKEAKTYGITGDNISMDFSVAHKRSRKVSAGIVKGVHYLMKKNKIQEINGRGNFTDDHTMEISDGDDAGKTITFDNCIIATGSVVKSLPGVELGGNIVSYEEQILHEDKPDSMVIIGAGAIGMEFAYVLANFGVDVTVVEFMDRVLPNEDKDVSKEIAKQYKKLGVTLKTSHKTTAVRDNGEGKGVEVDIESADGSKSETLKADRVMVSIGFAPRVEGYGLENTGVKLTERGAIEIDDEMRTSVDHIYAIGDVTAKLQLAHVAEAQGVVAAEVIAGEETELLGDYQMMPRATFCSPQVASFGYTEEAAKKRAEEEGREVKVATFPYTANGKAQGLGHAVGFVKIVADAEYGELLGAHMVGPDVSELLPELTLAQRFDLTAEEIARNVHTHPTLSEAMKEAAHGIAGHMINL</sequence>
<accession>A0A9D1S185</accession>
<dbReference type="Pfam" id="PF02852">
    <property type="entry name" value="Pyr_redox_dim"/>
    <property type="match status" value="1"/>
</dbReference>
<dbReference type="PRINTS" id="PR00368">
    <property type="entry name" value="FADPNR"/>
</dbReference>
<dbReference type="Pfam" id="PF07992">
    <property type="entry name" value="Pyr_redox_2"/>
    <property type="match status" value="1"/>
</dbReference>